<name>A0A517T3T5_9PLAN</name>
<dbReference type="InterPro" id="IPR029479">
    <property type="entry name" value="Nitroreductase"/>
</dbReference>
<dbReference type="InterPro" id="IPR000415">
    <property type="entry name" value="Nitroreductase-like"/>
</dbReference>
<accession>A0A517T3T5</accession>
<reference evidence="3 4" key="1">
    <citation type="submission" date="2019-02" db="EMBL/GenBank/DDBJ databases">
        <title>Deep-cultivation of Planctomycetes and their phenomic and genomic characterization uncovers novel biology.</title>
        <authorList>
            <person name="Wiegand S."/>
            <person name="Jogler M."/>
            <person name="Boedeker C."/>
            <person name="Pinto D."/>
            <person name="Vollmers J."/>
            <person name="Rivas-Marin E."/>
            <person name="Kohn T."/>
            <person name="Peeters S.H."/>
            <person name="Heuer A."/>
            <person name="Rast P."/>
            <person name="Oberbeckmann S."/>
            <person name="Bunk B."/>
            <person name="Jeske O."/>
            <person name="Meyerdierks A."/>
            <person name="Storesund J.E."/>
            <person name="Kallscheuer N."/>
            <person name="Luecker S."/>
            <person name="Lage O.M."/>
            <person name="Pohl T."/>
            <person name="Merkel B.J."/>
            <person name="Hornburger P."/>
            <person name="Mueller R.-W."/>
            <person name="Bruemmer F."/>
            <person name="Labrenz M."/>
            <person name="Spormann A.M."/>
            <person name="Op den Camp H."/>
            <person name="Overmann J."/>
            <person name="Amann R."/>
            <person name="Jetten M.S.M."/>
            <person name="Mascher T."/>
            <person name="Medema M.H."/>
            <person name="Devos D.P."/>
            <person name="Kaster A.-K."/>
            <person name="Ovreas L."/>
            <person name="Rohde M."/>
            <person name="Galperin M.Y."/>
            <person name="Jogler C."/>
        </authorList>
    </citation>
    <scope>NUCLEOTIDE SEQUENCE [LARGE SCALE GENOMIC DNA]</scope>
    <source>
        <strain evidence="3 4">V22</strain>
    </source>
</reference>
<organism evidence="3 4">
    <name type="scientific">Calycomorphotria hydatis</name>
    <dbReference type="NCBI Taxonomy" id="2528027"/>
    <lineage>
        <taxon>Bacteria</taxon>
        <taxon>Pseudomonadati</taxon>
        <taxon>Planctomycetota</taxon>
        <taxon>Planctomycetia</taxon>
        <taxon>Planctomycetales</taxon>
        <taxon>Planctomycetaceae</taxon>
        <taxon>Calycomorphotria</taxon>
    </lineage>
</organism>
<evidence type="ECO:0000256" key="1">
    <source>
        <dbReference type="SAM" id="MobiDB-lite"/>
    </source>
</evidence>
<evidence type="ECO:0000313" key="3">
    <source>
        <dbReference type="EMBL" id="QDT63032.1"/>
    </source>
</evidence>
<dbReference type="EMBL" id="CP036316">
    <property type="protein sequence ID" value="QDT63032.1"/>
    <property type="molecule type" value="Genomic_DNA"/>
</dbReference>
<dbReference type="PANTHER" id="PTHR43821">
    <property type="entry name" value="NAD(P)H NITROREDUCTASE YDJA-RELATED"/>
    <property type="match status" value="1"/>
</dbReference>
<gene>
    <name evidence="3" type="ORF">V22_02310</name>
</gene>
<dbReference type="SUPFAM" id="SSF55469">
    <property type="entry name" value="FMN-dependent nitroreductase-like"/>
    <property type="match status" value="1"/>
</dbReference>
<feature type="region of interest" description="Disordered" evidence="1">
    <location>
        <begin position="199"/>
        <end position="225"/>
    </location>
</feature>
<feature type="domain" description="Nitroreductase" evidence="2">
    <location>
        <begin position="41"/>
        <end position="189"/>
    </location>
</feature>
<proteinExistence type="predicted"/>
<protein>
    <submittedName>
        <fullName evidence="3">Nitroreductase family protein</fullName>
    </submittedName>
</protein>
<dbReference type="GO" id="GO:0016491">
    <property type="term" value="F:oxidoreductase activity"/>
    <property type="evidence" value="ECO:0007669"/>
    <property type="project" value="InterPro"/>
</dbReference>
<dbReference type="KEGG" id="chya:V22_02310"/>
<evidence type="ECO:0000259" key="2">
    <source>
        <dbReference type="Pfam" id="PF00881"/>
    </source>
</evidence>
<dbReference type="InterPro" id="IPR052530">
    <property type="entry name" value="NAD(P)H_nitroreductase"/>
</dbReference>
<dbReference type="Proteomes" id="UP000319976">
    <property type="component" value="Chromosome"/>
</dbReference>
<dbReference type="Pfam" id="PF00881">
    <property type="entry name" value="Nitroreductase"/>
    <property type="match status" value="1"/>
</dbReference>
<dbReference type="RefSeq" id="WP_145259025.1">
    <property type="nucleotide sequence ID" value="NZ_CP036316.1"/>
</dbReference>
<dbReference type="AlphaFoldDB" id="A0A517T3T5"/>
<dbReference type="Gene3D" id="3.40.109.10">
    <property type="entry name" value="NADH Oxidase"/>
    <property type="match status" value="1"/>
</dbReference>
<dbReference type="PANTHER" id="PTHR43821:SF1">
    <property type="entry name" value="NAD(P)H NITROREDUCTASE YDJA-RELATED"/>
    <property type="match status" value="1"/>
</dbReference>
<dbReference type="OrthoDB" id="214452at2"/>
<keyword evidence="4" id="KW-1185">Reference proteome</keyword>
<evidence type="ECO:0000313" key="4">
    <source>
        <dbReference type="Proteomes" id="UP000319976"/>
    </source>
</evidence>
<sequence>MTTPTPPEVIEQIIRARRTEKVLCDVEAAEPVPPEIAAKHRETVLAAIETAGWAPFHFPRKVNDIAEPWRAHVVWDGRAREAAKYLRDELEVTSKEPLLAAGCSALVLVTWLPEFYDAEVQAASTLSRDAQLMRDEEHLAAASAMVQNLLLLLTAHGMGTYWSSGGKFRSPEMFDHLGIPHHERLLAAVFIEYPEMKKDTKTRKPGALRQQRSDAWIREVASQTK</sequence>